<reference evidence="1 2" key="1">
    <citation type="submission" date="2021-06" db="EMBL/GenBank/DDBJ databases">
        <authorList>
            <person name="Palmer J.M."/>
        </authorList>
    </citation>
    <scope>NUCLEOTIDE SEQUENCE [LARGE SCALE GENOMIC DNA]</scope>
    <source>
        <strain evidence="1 2">XC_2019</strain>
        <tissue evidence="1">Muscle</tissue>
    </source>
</reference>
<protein>
    <submittedName>
        <fullName evidence="1">Uncharacterized protein</fullName>
    </submittedName>
</protein>
<evidence type="ECO:0000313" key="2">
    <source>
        <dbReference type="Proteomes" id="UP001434883"/>
    </source>
</evidence>
<name>A0ABV0QD06_9TELE</name>
<evidence type="ECO:0000313" key="1">
    <source>
        <dbReference type="EMBL" id="MEQ2193674.1"/>
    </source>
</evidence>
<keyword evidence="2" id="KW-1185">Reference proteome</keyword>
<gene>
    <name evidence="1" type="ORF">XENOCAPTIV_009249</name>
</gene>
<dbReference type="EMBL" id="JAHRIN010008613">
    <property type="protein sequence ID" value="MEQ2193674.1"/>
    <property type="molecule type" value="Genomic_DNA"/>
</dbReference>
<comment type="caution">
    <text evidence="1">The sequence shown here is derived from an EMBL/GenBank/DDBJ whole genome shotgun (WGS) entry which is preliminary data.</text>
</comment>
<dbReference type="Proteomes" id="UP001434883">
    <property type="component" value="Unassembled WGS sequence"/>
</dbReference>
<proteinExistence type="predicted"/>
<organism evidence="1 2">
    <name type="scientific">Xenoophorus captivus</name>
    <dbReference type="NCBI Taxonomy" id="1517983"/>
    <lineage>
        <taxon>Eukaryota</taxon>
        <taxon>Metazoa</taxon>
        <taxon>Chordata</taxon>
        <taxon>Craniata</taxon>
        <taxon>Vertebrata</taxon>
        <taxon>Euteleostomi</taxon>
        <taxon>Actinopterygii</taxon>
        <taxon>Neopterygii</taxon>
        <taxon>Teleostei</taxon>
        <taxon>Neoteleostei</taxon>
        <taxon>Acanthomorphata</taxon>
        <taxon>Ovalentaria</taxon>
        <taxon>Atherinomorphae</taxon>
        <taxon>Cyprinodontiformes</taxon>
        <taxon>Goodeidae</taxon>
        <taxon>Xenoophorus</taxon>
    </lineage>
</organism>
<sequence>MAGQNLIKAMMQNCPEMCDWSLLSLVIKQKLYYSSCHSYKILSYKEKMNKKLSGEQQYKPGSGQVSRWIIRTIHAHTPSLHKHSHLSKRSRATQSFHNAATNKFTPDDASAFKEATDRTYTGRTGQLCAETSQVFTTRTITV</sequence>
<accession>A0ABV0QD06</accession>